<dbReference type="Pfam" id="PF08541">
    <property type="entry name" value="ACP_syn_III_C"/>
    <property type="match status" value="1"/>
</dbReference>
<dbReference type="Proteomes" id="UP000631300">
    <property type="component" value="Unassembled WGS sequence"/>
</dbReference>
<keyword evidence="1" id="KW-0808">Transferase</keyword>
<reference evidence="5" key="1">
    <citation type="journal article" date="2014" name="Int. J. Syst. Evol. Microbiol.">
        <title>Complete genome sequence of Corynebacterium casei LMG S-19264T (=DSM 44701T), isolated from a smear-ripened cheese.</title>
        <authorList>
            <consortium name="US DOE Joint Genome Institute (JGI-PGF)"/>
            <person name="Walter F."/>
            <person name="Albersmeier A."/>
            <person name="Kalinowski J."/>
            <person name="Ruckert C."/>
        </authorList>
    </citation>
    <scope>NUCLEOTIDE SEQUENCE</scope>
    <source>
        <strain evidence="5">KCTC 22164</strain>
    </source>
</reference>
<dbReference type="GO" id="GO:0006633">
    <property type="term" value="P:fatty acid biosynthetic process"/>
    <property type="evidence" value="ECO:0007669"/>
    <property type="project" value="InterPro"/>
</dbReference>
<protein>
    <submittedName>
        <fullName evidence="5">Beta-ketoacyl-ACP synthase III</fullName>
    </submittedName>
</protein>
<evidence type="ECO:0000259" key="3">
    <source>
        <dbReference type="Pfam" id="PF08541"/>
    </source>
</evidence>
<proteinExistence type="predicted"/>
<dbReference type="InterPro" id="IPR013747">
    <property type="entry name" value="ACP_syn_III_C"/>
</dbReference>
<accession>A0A918JPP5</accession>
<dbReference type="SUPFAM" id="SSF53901">
    <property type="entry name" value="Thiolase-like"/>
    <property type="match status" value="1"/>
</dbReference>
<dbReference type="Pfam" id="PF08545">
    <property type="entry name" value="ACP_syn_III"/>
    <property type="match status" value="1"/>
</dbReference>
<gene>
    <name evidence="5" type="ORF">GCM10007391_30850</name>
</gene>
<evidence type="ECO:0000313" key="5">
    <source>
        <dbReference type="EMBL" id="GGW94363.1"/>
    </source>
</evidence>
<keyword evidence="2" id="KW-0012">Acyltransferase</keyword>
<evidence type="ECO:0000313" key="6">
    <source>
        <dbReference type="Proteomes" id="UP000631300"/>
    </source>
</evidence>
<dbReference type="GO" id="GO:0044550">
    <property type="term" value="P:secondary metabolite biosynthetic process"/>
    <property type="evidence" value="ECO:0007669"/>
    <property type="project" value="TreeGrafter"/>
</dbReference>
<dbReference type="GO" id="GO:0004315">
    <property type="term" value="F:3-oxoacyl-[acyl-carrier-protein] synthase activity"/>
    <property type="evidence" value="ECO:0007669"/>
    <property type="project" value="InterPro"/>
</dbReference>
<dbReference type="Gene3D" id="3.40.47.10">
    <property type="match status" value="2"/>
</dbReference>
<dbReference type="RefSeq" id="WP_189408010.1">
    <property type="nucleotide sequence ID" value="NZ_BMXP01000010.1"/>
</dbReference>
<dbReference type="InterPro" id="IPR013751">
    <property type="entry name" value="ACP_syn_III_N"/>
</dbReference>
<evidence type="ECO:0000256" key="2">
    <source>
        <dbReference type="ARBA" id="ARBA00023315"/>
    </source>
</evidence>
<feature type="domain" description="Beta-ketoacyl-[acyl-carrier-protein] synthase III N-terminal" evidence="4">
    <location>
        <begin position="151"/>
        <end position="219"/>
    </location>
</feature>
<dbReference type="PANTHER" id="PTHR34069:SF2">
    <property type="entry name" value="BETA-KETOACYL-[ACYL-CARRIER-PROTEIN] SYNTHASE III"/>
    <property type="match status" value="1"/>
</dbReference>
<dbReference type="AlphaFoldDB" id="A0A918JPP5"/>
<dbReference type="CDD" id="cd00830">
    <property type="entry name" value="KAS_III"/>
    <property type="match status" value="1"/>
</dbReference>
<sequence length="374" mass="41209">MSQQIVISGVGVWTPEHTITNQELVDSYNRYVDAFNAEHEKQIEAGETEAMPYSSAEFIEKASGIKSRYIYQKEGALDVSRMRPKITPRNDDELSHQAEIAIAAAKIALKKANKQASDVDAVIVSCAYTQRAYPAIAIEVQEALGIEGFGFDMLVACSAATFGMHRAFEMLSADTASCVLVINPELVSPQINYTDRDSHFIFGDVATATVLEREETADAPHMYNVLSTKALTKYSNNIRSNFGYMTRAEDVDPYGPDKLFHQAGRRVFKEVCPMAAAHLEAHLARHNLTAENVKRWWLHQANINMNTLICKRLLGRDASQEEAPVVLDEYANTASAGSVIAFGKYHEDLSAGDTAVLCSFGAGYSIGSLVLQKR</sequence>
<dbReference type="InterPro" id="IPR016039">
    <property type="entry name" value="Thiolase-like"/>
</dbReference>
<dbReference type="EMBL" id="BMXP01000010">
    <property type="protein sequence ID" value="GGW94363.1"/>
    <property type="molecule type" value="Genomic_DNA"/>
</dbReference>
<dbReference type="NCBIfam" id="NF005703">
    <property type="entry name" value="PRK07515.1"/>
    <property type="match status" value="1"/>
</dbReference>
<evidence type="ECO:0000256" key="1">
    <source>
        <dbReference type="ARBA" id="ARBA00022679"/>
    </source>
</evidence>
<dbReference type="PANTHER" id="PTHR34069">
    <property type="entry name" value="3-OXOACYL-[ACYL-CARRIER-PROTEIN] SYNTHASE 3"/>
    <property type="match status" value="1"/>
</dbReference>
<organism evidence="5 6">
    <name type="scientific">Alteromonas halophila</name>
    <dbReference type="NCBI Taxonomy" id="516698"/>
    <lineage>
        <taxon>Bacteria</taxon>
        <taxon>Pseudomonadati</taxon>
        <taxon>Pseudomonadota</taxon>
        <taxon>Gammaproteobacteria</taxon>
        <taxon>Alteromonadales</taxon>
        <taxon>Alteromonadaceae</taxon>
        <taxon>Alteromonas/Salinimonas group</taxon>
        <taxon>Alteromonas</taxon>
    </lineage>
</organism>
<feature type="domain" description="Beta-ketoacyl-[acyl-carrier-protein] synthase III C-terminal" evidence="3">
    <location>
        <begin position="283"/>
        <end position="372"/>
    </location>
</feature>
<keyword evidence="6" id="KW-1185">Reference proteome</keyword>
<evidence type="ECO:0000259" key="4">
    <source>
        <dbReference type="Pfam" id="PF08545"/>
    </source>
</evidence>
<reference evidence="5" key="2">
    <citation type="submission" date="2020-09" db="EMBL/GenBank/DDBJ databases">
        <authorList>
            <person name="Sun Q."/>
            <person name="Kim S."/>
        </authorList>
    </citation>
    <scope>NUCLEOTIDE SEQUENCE</scope>
    <source>
        <strain evidence="5">KCTC 22164</strain>
    </source>
</reference>
<comment type="caution">
    <text evidence="5">The sequence shown here is derived from an EMBL/GenBank/DDBJ whole genome shotgun (WGS) entry which is preliminary data.</text>
</comment>
<name>A0A918JPP5_9ALTE</name>